<organism evidence="4 5">
    <name type="scientific">Rubrobacter taiwanensis</name>
    <dbReference type="NCBI Taxonomy" id="185139"/>
    <lineage>
        <taxon>Bacteria</taxon>
        <taxon>Bacillati</taxon>
        <taxon>Actinomycetota</taxon>
        <taxon>Rubrobacteria</taxon>
        <taxon>Rubrobacterales</taxon>
        <taxon>Rubrobacteraceae</taxon>
        <taxon>Rubrobacter</taxon>
    </lineage>
</organism>
<reference evidence="4 5" key="1">
    <citation type="submission" date="2019-03" db="EMBL/GenBank/DDBJ databases">
        <title>Whole genome sequence of a novel Rubrobacter taiwanensis strain, isolated from Yellowstone National Park.</title>
        <authorList>
            <person name="Freed S."/>
            <person name="Ramaley R.F."/>
            <person name="Kyndt J.A."/>
        </authorList>
    </citation>
    <scope>NUCLEOTIDE SEQUENCE [LARGE SCALE GENOMIC DNA]</scope>
    <source>
        <strain evidence="4 5">Yellowstone</strain>
    </source>
</reference>
<dbReference type="InterPro" id="IPR002843">
    <property type="entry name" value="ATPase_V0-cplx_csu/dsu"/>
</dbReference>
<dbReference type="EMBL" id="SKBU01000007">
    <property type="protein sequence ID" value="TCJ19719.1"/>
    <property type="molecule type" value="Genomic_DNA"/>
</dbReference>
<comment type="similarity">
    <text evidence="1">Belongs to the V-ATPase V0D/AC39 subunit family.</text>
</comment>
<dbReference type="AlphaFoldDB" id="A0A4R1BPY0"/>
<evidence type="ECO:0008006" key="6">
    <source>
        <dbReference type="Google" id="ProtNLM"/>
    </source>
</evidence>
<proteinExistence type="inferred from homology"/>
<evidence type="ECO:0000256" key="1">
    <source>
        <dbReference type="ARBA" id="ARBA00006709"/>
    </source>
</evidence>
<evidence type="ECO:0000256" key="2">
    <source>
        <dbReference type="ARBA" id="ARBA00022448"/>
    </source>
</evidence>
<dbReference type="PANTHER" id="PTHR38682:SF1">
    <property type="entry name" value="V-TYPE ATP SYNTHASE SUBUNIT C"/>
    <property type="match status" value="1"/>
</dbReference>
<keyword evidence="5" id="KW-1185">Reference proteome</keyword>
<dbReference type="Pfam" id="PF01992">
    <property type="entry name" value="vATP-synt_AC39"/>
    <property type="match status" value="1"/>
</dbReference>
<dbReference type="InterPro" id="IPR050873">
    <property type="entry name" value="V-ATPase_V0D/AC39_subunit"/>
</dbReference>
<keyword evidence="2" id="KW-0813">Transport</keyword>
<dbReference type="Gene3D" id="1.20.1690.10">
    <property type="entry name" value="V-type ATP synthase subunit C domain"/>
    <property type="match status" value="2"/>
</dbReference>
<evidence type="ECO:0000313" key="4">
    <source>
        <dbReference type="EMBL" id="TCJ19719.1"/>
    </source>
</evidence>
<accession>A0A4R1BPY0</accession>
<dbReference type="InterPro" id="IPR036079">
    <property type="entry name" value="ATPase_csu/dsu_sf"/>
</dbReference>
<dbReference type="GO" id="GO:0046961">
    <property type="term" value="F:proton-transporting ATPase activity, rotational mechanism"/>
    <property type="evidence" value="ECO:0007669"/>
    <property type="project" value="InterPro"/>
</dbReference>
<name>A0A4R1BPY0_9ACTN</name>
<protein>
    <recommendedName>
        <fullName evidence="6">V-type ATP synthase subunit C</fullName>
    </recommendedName>
</protein>
<evidence type="ECO:0000313" key="5">
    <source>
        <dbReference type="Proteomes" id="UP000295244"/>
    </source>
</evidence>
<dbReference type="PANTHER" id="PTHR38682">
    <property type="entry name" value="V-TYPE ATP SYNTHASE SUBUNIT C"/>
    <property type="match status" value="1"/>
</dbReference>
<sequence>MVRPPARGDHRGGALRLLSSGADFTYGNTRLRVRKAGLLHRSDYEALLGKDVDGILGALASTPYGPEVEAAITRQRGARRVHEAVRRHFARALEEMRSFYDGSARELVDLLLSRWDLHNALTLLRGVATRSDPEETPAYVFPMGSLNDALVREVARQSELAAAVQLLVRWQLPDWDTARTLRRAWPEYERTEDFAALEHRVTAGWARRTSDALESLRPGSEALQRLFGREIAERNLLTALRLREALARGEIERLPQPGDLEVYLPGGAVRPESLDEAIRRPDAAGVAAALAEAGPGAWQEPLERWGQDQNLAGLQHELETRRLRDATALFLRGDQLGIDLPVAYAAAKQIEAHNLRLLAEGAARNLSPERVRKRMILPESGEAGAE</sequence>
<evidence type="ECO:0000256" key="3">
    <source>
        <dbReference type="ARBA" id="ARBA00023065"/>
    </source>
</evidence>
<comment type="caution">
    <text evidence="4">The sequence shown here is derived from an EMBL/GenBank/DDBJ whole genome shotgun (WGS) entry which is preliminary data.</text>
</comment>
<dbReference type="SUPFAM" id="SSF103486">
    <property type="entry name" value="V-type ATP synthase subunit C"/>
    <property type="match status" value="1"/>
</dbReference>
<dbReference type="OrthoDB" id="30360at2"/>
<gene>
    <name evidence="4" type="ORF">E0L93_04230</name>
</gene>
<dbReference type="Proteomes" id="UP000295244">
    <property type="component" value="Unassembled WGS sequence"/>
</dbReference>
<dbReference type="Gene3D" id="1.10.132.50">
    <property type="entry name" value="ATP synthase (C/AC39) subunit, domain 3"/>
    <property type="match status" value="1"/>
</dbReference>
<keyword evidence="3" id="KW-0406">Ion transport</keyword>
<dbReference type="InterPro" id="IPR035067">
    <property type="entry name" value="V-type_ATPase_csu/dsu"/>
</dbReference>
<dbReference type="InterPro" id="IPR044911">
    <property type="entry name" value="V-type_ATPase_csu/dsu_dom_3"/>
</dbReference>